<feature type="domain" description="HTH gntR-type" evidence="4">
    <location>
        <begin position="11"/>
        <end position="81"/>
    </location>
</feature>
<keyword evidence="2" id="KW-0238">DNA-binding</keyword>
<evidence type="ECO:0000256" key="3">
    <source>
        <dbReference type="ARBA" id="ARBA00023163"/>
    </source>
</evidence>
<keyword evidence="3" id="KW-0804">Transcription</keyword>
<dbReference type="InterPro" id="IPR036390">
    <property type="entry name" value="WH_DNA-bd_sf"/>
</dbReference>
<dbReference type="Gene3D" id="1.20.120.530">
    <property type="entry name" value="GntR ligand-binding domain-like"/>
    <property type="match status" value="1"/>
</dbReference>
<evidence type="ECO:0000256" key="2">
    <source>
        <dbReference type="ARBA" id="ARBA00023125"/>
    </source>
</evidence>
<keyword evidence="1" id="KW-0805">Transcription regulation</keyword>
<organism evidence="5 6">
    <name type="scientific">Seohaeicola saemankumensis</name>
    <dbReference type="NCBI Taxonomy" id="481181"/>
    <lineage>
        <taxon>Bacteria</taxon>
        <taxon>Pseudomonadati</taxon>
        <taxon>Pseudomonadota</taxon>
        <taxon>Alphaproteobacteria</taxon>
        <taxon>Rhodobacterales</taxon>
        <taxon>Roseobacteraceae</taxon>
        <taxon>Seohaeicola</taxon>
    </lineage>
</organism>
<dbReference type="PANTHER" id="PTHR43537">
    <property type="entry name" value="TRANSCRIPTIONAL REGULATOR, GNTR FAMILY"/>
    <property type="match status" value="1"/>
</dbReference>
<dbReference type="PROSITE" id="PS50949">
    <property type="entry name" value="HTH_GNTR"/>
    <property type="match status" value="1"/>
</dbReference>
<dbReference type="SMART" id="SM00895">
    <property type="entry name" value="FCD"/>
    <property type="match status" value="1"/>
</dbReference>
<dbReference type="InterPro" id="IPR036388">
    <property type="entry name" value="WH-like_DNA-bd_sf"/>
</dbReference>
<dbReference type="Gene3D" id="1.10.10.10">
    <property type="entry name" value="Winged helix-like DNA-binding domain superfamily/Winged helix DNA-binding domain"/>
    <property type="match status" value="1"/>
</dbReference>
<dbReference type="CDD" id="cd07377">
    <property type="entry name" value="WHTH_GntR"/>
    <property type="match status" value="1"/>
</dbReference>
<proteinExistence type="predicted"/>
<keyword evidence="6" id="KW-1185">Reference proteome</keyword>
<dbReference type="PANTHER" id="PTHR43537:SF5">
    <property type="entry name" value="UXU OPERON TRANSCRIPTIONAL REGULATOR"/>
    <property type="match status" value="1"/>
</dbReference>
<dbReference type="InterPro" id="IPR000524">
    <property type="entry name" value="Tscrpt_reg_HTH_GntR"/>
</dbReference>
<dbReference type="EMBL" id="JBHTKR010000008">
    <property type="protein sequence ID" value="MFD1196539.1"/>
    <property type="molecule type" value="Genomic_DNA"/>
</dbReference>
<dbReference type="SUPFAM" id="SSF46785">
    <property type="entry name" value="Winged helix' DNA-binding domain"/>
    <property type="match status" value="1"/>
</dbReference>
<accession>A0ABW3TH82</accession>
<dbReference type="SMART" id="SM00345">
    <property type="entry name" value="HTH_GNTR"/>
    <property type="match status" value="1"/>
</dbReference>
<evidence type="ECO:0000313" key="5">
    <source>
        <dbReference type="EMBL" id="MFD1196539.1"/>
    </source>
</evidence>
<dbReference type="InterPro" id="IPR008920">
    <property type="entry name" value="TF_FadR/GntR_C"/>
</dbReference>
<reference evidence="6" key="1">
    <citation type="journal article" date="2019" name="Int. J. Syst. Evol. Microbiol.">
        <title>The Global Catalogue of Microorganisms (GCM) 10K type strain sequencing project: providing services to taxonomists for standard genome sequencing and annotation.</title>
        <authorList>
            <consortium name="The Broad Institute Genomics Platform"/>
            <consortium name="The Broad Institute Genome Sequencing Center for Infectious Disease"/>
            <person name="Wu L."/>
            <person name="Ma J."/>
        </authorList>
    </citation>
    <scope>NUCLEOTIDE SEQUENCE [LARGE SCALE GENOMIC DNA]</scope>
    <source>
        <strain evidence="6">CCUG 55328</strain>
    </source>
</reference>
<evidence type="ECO:0000256" key="1">
    <source>
        <dbReference type="ARBA" id="ARBA00023015"/>
    </source>
</evidence>
<dbReference type="SUPFAM" id="SSF48008">
    <property type="entry name" value="GntR ligand-binding domain-like"/>
    <property type="match status" value="1"/>
</dbReference>
<evidence type="ECO:0000313" key="6">
    <source>
        <dbReference type="Proteomes" id="UP001597151"/>
    </source>
</evidence>
<dbReference type="RefSeq" id="WP_380794757.1">
    <property type="nucleotide sequence ID" value="NZ_JBHTKR010000008.1"/>
</dbReference>
<name>A0ABW3TH82_9RHOB</name>
<comment type="caution">
    <text evidence="5">The sequence shown here is derived from an EMBL/GenBank/DDBJ whole genome shotgun (WGS) entry which is preliminary data.</text>
</comment>
<gene>
    <name evidence="5" type="ORF">ACFQ3C_17870</name>
</gene>
<dbReference type="InterPro" id="IPR011711">
    <property type="entry name" value="GntR_C"/>
</dbReference>
<protein>
    <submittedName>
        <fullName evidence="5">FadR/GntR family transcriptional regulator</fullName>
    </submittedName>
</protein>
<dbReference type="Proteomes" id="UP001597151">
    <property type="component" value="Unassembled WGS sequence"/>
</dbReference>
<evidence type="ECO:0000259" key="4">
    <source>
        <dbReference type="PROSITE" id="PS50949"/>
    </source>
</evidence>
<dbReference type="Pfam" id="PF00392">
    <property type="entry name" value="GntR"/>
    <property type="match status" value="1"/>
</dbReference>
<dbReference type="PRINTS" id="PR00035">
    <property type="entry name" value="HTHGNTR"/>
</dbReference>
<dbReference type="Pfam" id="PF07729">
    <property type="entry name" value="FCD"/>
    <property type="match status" value="1"/>
</dbReference>
<sequence>MKLDHASPKDLDLSAQIAAAIRDEIVSGKLIVDARLPSESELAEHFAVSRPTVREALKRLAAQSLIRTQRGATGGAFINRLSFAEAYGQQITTSTLLLSMNAVSFDVACEARYALERACAPLSAARRAQDHLDRMRAEIARQSRPGLSDEDFCASDVALHRALVDGAGNPVLSYHLAGAVEAMQPLMNMITFTARSRGAIIGLHTRIVDAIQAQDASAADAALSELADYTLTLGRDVMAAHAKGGAA</sequence>